<keyword evidence="8" id="KW-1185">Reference proteome</keyword>
<dbReference type="STRING" id="1328759.A0A5C2S124"/>
<feature type="compositionally biased region" description="Pro residues" evidence="6">
    <location>
        <begin position="132"/>
        <end position="146"/>
    </location>
</feature>
<feature type="compositionally biased region" description="Low complexity" evidence="6">
    <location>
        <begin position="52"/>
        <end position="62"/>
    </location>
</feature>
<dbReference type="EMBL" id="ML122283">
    <property type="protein sequence ID" value="RPD57048.1"/>
    <property type="molecule type" value="Genomic_DNA"/>
</dbReference>
<dbReference type="Pfam" id="PF24681">
    <property type="entry name" value="Kelch_KLHDC2_KLHL20_DRC7"/>
    <property type="match status" value="1"/>
</dbReference>
<evidence type="ECO:0000313" key="7">
    <source>
        <dbReference type="EMBL" id="RPD57048.1"/>
    </source>
</evidence>
<dbReference type="GO" id="GO:0005737">
    <property type="term" value="C:cytoplasm"/>
    <property type="evidence" value="ECO:0007669"/>
    <property type="project" value="UniProtKB-SubCell"/>
</dbReference>
<dbReference type="Proteomes" id="UP000313359">
    <property type="component" value="Unassembled WGS sequence"/>
</dbReference>
<evidence type="ECO:0000256" key="2">
    <source>
        <dbReference type="ARBA" id="ARBA00022441"/>
    </source>
</evidence>
<evidence type="ECO:0000313" key="8">
    <source>
        <dbReference type="Proteomes" id="UP000313359"/>
    </source>
</evidence>
<dbReference type="Gene3D" id="2.120.10.80">
    <property type="entry name" value="Kelch-type beta propeller"/>
    <property type="match status" value="2"/>
</dbReference>
<evidence type="ECO:0000256" key="4">
    <source>
        <dbReference type="ARBA" id="ARBA00022737"/>
    </source>
</evidence>
<dbReference type="SUPFAM" id="SSF117281">
    <property type="entry name" value="Kelch motif"/>
    <property type="match status" value="1"/>
</dbReference>
<dbReference type="OrthoDB" id="45365at2759"/>
<reference evidence="7" key="1">
    <citation type="journal article" date="2018" name="Genome Biol. Evol.">
        <title>Genomics and development of Lentinus tigrinus, a white-rot wood-decaying mushroom with dimorphic fruiting bodies.</title>
        <authorList>
            <person name="Wu B."/>
            <person name="Xu Z."/>
            <person name="Knudson A."/>
            <person name="Carlson A."/>
            <person name="Chen N."/>
            <person name="Kovaka S."/>
            <person name="LaButti K."/>
            <person name="Lipzen A."/>
            <person name="Pennachio C."/>
            <person name="Riley R."/>
            <person name="Schakwitz W."/>
            <person name="Umezawa K."/>
            <person name="Ohm R.A."/>
            <person name="Grigoriev I.V."/>
            <person name="Nagy L.G."/>
            <person name="Gibbons J."/>
            <person name="Hibbett D."/>
        </authorList>
    </citation>
    <scope>NUCLEOTIDE SEQUENCE [LARGE SCALE GENOMIC DNA]</scope>
    <source>
        <strain evidence="7">ALCF2SS1-6</strain>
    </source>
</reference>
<comment type="subcellular location">
    <subcellularLocation>
        <location evidence="1">Cytoplasm</location>
    </subcellularLocation>
</comment>
<dbReference type="AlphaFoldDB" id="A0A5C2S124"/>
<feature type="region of interest" description="Disordered" evidence="6">
    <location>
        <begin position="52"/>
        <end position="102"/>
    </location>
</feature>
<gene>
    <name evidence="7" type="ORF">L227DRAFT_237030</name>
</gene>
<dbReference type="FunFam" id="2.120.10.80:FF:000049">
    <property type="entry name" value="Cell polarity protein (Tea1)"/>
    <property type="match status" value="1"/>
</dbReference>
<evidence type="ECO:0000256" key="3">
    <source>
        <dbReference type="ARBA" id="ARBA00022490"/>
    </source>
</evidence>
<name>A0A5C2S124_9APHY</name>
<keyword evidence="5" id="KW-0175">Coiled coil</keyword>
<keyword evidence="3" id="KW-0963">Cytoplasm</keyword>
<proteinExistence type="predicted"/>
<evidence type="ECO:0000256" key="1">
    <source>
        <dbReference type="ARBA" id="ARBA00004496"/>
    </source>
</evidence>
<dbReference type="PANTHER" id="PTHR46647:SF1">
    <property type="entry name" value="RAB9 EFFECTOR PROTEIN WITH KELCH MOTIFS"/>
    <property type="match status" value="1"/>
</dbReference>
<accession>A0A5C2S124</accession>
<sequence>MLCLLSRSISHSRSTPRGPSPLISLPSSRTHITLSLLLLPPLSPRCSGVPHLLPSSAASPPRRVTPTFPSSGRSTSPAAAQSRARGTLPPYPFTTLPSTHPSPSFRTLVDLSEGKFKDFSSTSAVDVLVIDAPPPPPPKDNVPPSPLSSLTARSDSSESSARNKPLPTPIPEAEDDSSDPGYPWYCRRLLASDSTSRYTPSQPSLFPRSDFSLSTSGSTGAGLNLFGGLVNDRAKNDVYTVSLNDQSVFRLYTIGDIPQPRFGHASAYAGSVVVVWGGDIMSASSNPIRARAKYDNGLYFLNLVSREWTRISVDGPAPAGRIGHSVVMIGPRIYVFGGEADGEYFNDLWCFDLSTLVSKPAWEQIEPPKGSVVKPCKRSGHVCVPYKQQLLIFGGTDGQYHYNDTWTFDPATKTWSELSCIGFIPSPREGHAAARVGDVVYVFGGRGVDGANIGQLAAFKISSNRWFMFQHMGPEPAPRSGHGMAAVGSKVYVLGGVSEDQLGASGKDPNVMYILETNNIKFPTTPFSPPQTPTLVP</sequence>
<dbReference type="InterPro" id="IPR052124">
    <property type="entry name" value="Rab9_kelch_effector"/>
</dbReference>
<keyword evidence="2" id="KW-0880">Kelch repeat</keyword>
<evidence type="ECO:0000256" key="6">
    <source>
        <dbReference type="SAM" id="MobiDB-lite"/>
    </source>
</evidence>
<evidence type="ECO:0000256" key="5">
    <source>
        <dbReference type="ARBA" id="ARBA00023054"/>
    </source>
</evidence>
<dbReference type="InterPro" id="IPR015915">
    <property type="entry name" value="Kelch-typ_b-propeller"/>
</dbReference>
<organism evidence="7 8">
    <name type="scientific">Lentinus tigrinus ALCF2SS1-6</name>
    <dbReference type="NCBI Taxonomy" id="1328759"/>
    <lineage>
        <taxon>Eukaryota</taxon>
        <taxon>Fungi</taxon>
        <taxon>Dikarya</taxon>
        <taxon>Basidiomycota</taxon>
        <taxon>Agaricomycotina</taxon>
        <taxon>Agaricomycetes</taxon>
        <taxon>Polyporales</taxon>
        <taxon>Polyporaceae</taxon>
        <taxon>Lentinus</taxon>
    </lineage>
</organism>
<feature type="region of interest" description="Disordered" evidence="6">
    <location>
        <begin position="128"/>
        <end position="179"/>
    </location>
</feature>
<protein>
    <submittedName>
        <fullName evidence="7">Galactose oxidase</fullName>
    </submittedName>
</protein>
<feature type="compositionally biased region" description="Polar residues" evidence="6">
    <location>
        <begin position="67"/>
        <end position="79"/>
    </location>
</feature>
<keyword evidence="4" id="KW-0677">Repeat</keyword>
<dbReference type="PANTHER" id="PTHR46647">
    <property type="entry name" value="RAB9 EFFECTOR PROTEIN WITH KELCH MOTIFS"/>
    <property type="match status" value="1"/>
</dbReference>
<feature type="compositionally biased region" description="Polar residues" evidence="6">
    <location>
        <begin position="147"/>
        <end position="162"/>
    </location>
</feature>